<reference evidence="1 2" key="1">
    <citation type="submission" date="2023-09" db="EMBL/GenBank/DDBJ databases">
        <authorList>
            <person name="Rey-Velasco X."/>
        </authorList>
    </citation>
    <scope>NUCLEOTIDE SEQUENCE [LARGE SCALE GENOMIC DNA]</scope>
    <source>
        <strain evidence="1 2">W332</strain>
    </source>
</reference>
<name>A0ABU2YM54_9FLAO</name>
<dbReference type="RefSeq" id="WP_311428001.1">
    <property type="nucleotide sequence ID" value="NZ_JAVRIA010000006.1"/>
</dbReference>
<keyword evidence="2" id="KW-1185">Reference proteome</keyword>
<dbReference type="Gene3D" id="3.40.50.2000">
    <property type="entry name" value="Glycogen Phosphorylase B"/>
    <property type="match status" value="1"/>
</dbReference>
<protein>
    <submittedName>
        <fullName evidence="1">Glycosyltransferase</fullName>
        <ecNumber evidence="1">2.4.-.-</ecNumber>
    </submittedName>
</protein>
<sequence length="370" mass="42879">MTKKTIQIVSFDVPYPPNYGGVIDVYYKIKALSELGVKVYLHCYQDKRAKSDVLESLCEEVYYYDRTKTLKHFFSSTPFIVSSRNSKTLAQNLKSINAPMLFEGLHTTAVLLKHSFKDQLKLVRMHNIEHHYYQGLFKSESNLLKKLFFWFESKKLKRYEVLLQQIDSVLTISPNEQDYYKLLVNNAHYSPVFHRNIEIKTYAENGKYVLFHGDLRVSDNIKSAKYLIDVFKQLPKYNLVLASSFANKKISNSLLSVSNMSFVKIEDSNHLDDVFRDAQLHVILSYQNTGIKLKLINALYQGRHVIANTIVTDGTGLKDICEVFDTKQDLILKVKALYSKEFTKKDVLKRSTVLQQFDTKINALKILELL</sequence>
<dbReference type="SUPFAM" id="SSF53756">
    <property type="entry name" value="UDP-Glycosyltransferase/glycogen phosphorylase"/>
    <property type="match status" value="1"/>
</dbReference>
<dbReference type="Proteomes" id="UP001259492">
    <property type="component" value="Unassembled WGS sequence"/>
</dbReference>
<comment type="caution">
    <text evidence="1">The sequence shown here is derived from an EMBL/GenBank/DDBJ whole genome shotgun (WGS) entry which is preliminary data.</text>
</comment>
<keyword evidence="1" id="KW-0328">Glycosyltransferase</keyword>
<accession>A0ABU2YM54</accession>
<keyword evidence="1" id="KW-0808">Transferase</keyword>
<dbReference type="GO" id="GO:0016757">
    <property type="term" value="F:glycosyltransferase activity"/>
    <property type="evidence" value="ECO:0007669"/>
    <property type="project" value="UniProtKB-KW"/>
</dbReference>
<dbReference type="EC" id="2.4.-.-" evidence="1"/>
<gene>
    <name evidence="1" type="ORF">RM697_11290</name>
</gene>
<evidence type="ECO:0000313" key="2">
    <source>
        <dbReference type="Proteomes" id="UP001259492"/>
    </source>
</evidence>
<proteinExistence type="predicted"/>
<dbReference type="EMBL" id="JAVRIA010000006">
    <property type="protein sequence ID" value="MDT0559238.1"/>
    <property type="molecule type" value="Genomic_DNA"/>
</dbReference>
<evidence type="ECO:0000313" key="1">
    <source>
        <dbReference type="EMBL" id="MDT0559238.1"/>
    </source>
</evidence>
<organism evidence="1 2">
    <name type="scientific">Microcosmobacter mediterraneus</name>
    <dbReference type="NCBI Taxonomy" id="3075607"/>
    <lineage>
        <taxon>Bacteria</taxon>
        <taxon>Pseudomonadati</taxon>
        <taxon>Bacteroidota</taxon>
        <taxon>Flavobacteriia</taxon>
        <taxon>Flavobacteriales</taxon>
        <taxon>Flavobacteriaceae</taxon>
        <taxon>Microcosmobacter</taxon>
    </lineage>
</organism>